<feature type="coiled-coil region" evidence="1">
    <location>
        <begin position="162"/>
        <end position="199"/>
    </location>
</feature>
<dbReference type="eggNOG" id="ENOG502S04K">
    <property type="taxonomic scope" value="Eukaryota"/>
</dbReference>
<dbReference type="AlphaFoldDB" id="U4KTQ9"/>
<dbReference type="EMBL" id="HF935194">
    <property type="protein sequence ID" value="CCX04258.1"/>
    <property type="molecule type" value="Genomic_DNA"/>
</dbReference>
<protein>
    <recommendedName>
        <fullName evidence="3">SWI/SNF and RSC complexes subunit Ssr4 C-terminal domain-containing protein</fullName>
    </recommendedName>
</protein>
<proteinExistence type="predicted"/>
<evidence type="ECO:0000313" key="5">
    <source>
        <dbReference type="Proteomes" id="UP000018144"/>
    </source>
</evidence>
<sequence length="387" mass="42349">MLHPSFPPAGGHPQTPQRHQHMPPVPSTAPRAGIPPPPAAGHYYTPQHRPPPPPTSKSRTRGPPPTPQAALLTTDATMTIDEEEDTSRGDILDHFSPRELALQRYTQHHEWMEEVIGSAYRIGQIQPVELGLGLEGTGERVGVEGVTRGLELGAPKQGAPKTGEIKTQKEVLEELRKRAEEKMGEMEKEMEELRKLHDARMRSLAGLSVYRQAEMDLRGGLSLGELGLKPLSSGEEEETMDSVSRHTSPEKSGKSVEEVKKMVEEKTGRKIEERKEFVVRKLEDEMILKLGGVTGKPPVLGGGSSAAAAATVAAAGAQSTGAEPVEGMDTQLDGMDERMDTLQEEEFKLDIPTPNEEVYEDQIMADFMETAEPGRFEEEMGAGLDMQ</sequence>
<evidence type="ECO:0000259" key="3">
    <source>
        <dbReference type="Pfam" id="PF20497"/>
    </source>
</evidence>
<keyword evidence="5" id="KW-1185">Reference proteome</keyword>
<keyword evidence="1" id="KW-0175">Coiled coil</keyword>
<accession>U4KTQ9</accession>
<organism evidence="4 5">
    <name type="scientific">Pyronema omphalodes (strain CBS 100304)</name>
    <name type="common">Pyronema confluens</name>
    <dbReference type="NCBI Taxonomy" id="1076935"/>
    <lineage>
        <taxon>Eukaryota</taxon>
        <taxon>Fungi</taxon>
        <taxon>Dikarya</taxon>
        <taxon>Ascomycota</taxon>
        <taxon>Pezizomycotina</taxon>
        <taxon>Pezizomycetes</taxon>
        <taxon>Pezizales</taxon>
        <taxon>Pyronemataceae</taxon>
        <taxon>Pyronema</taxon>
    </lineage>
</organism>
<dbReference type="STRING" id="1076935.U4KTQ9"/>
<dbReference type="Pfam" id="PF20497">
    <property type="entry name" value="SWI-SNF_Ssr4_C"/>
    <property type="match status" value="1"/>
</dbReference>
<feature type="compositionally biased region" description="Basic and acidic residues" evidence="2">
    <location>
        <begin position="243"/>
        <end position="259"/>
    </location>
</feature>
<reference evidence="4 5" key="1">
    <citation type="journal article" date="2013" name="PLoS Genet.">
        <title>The genome and development-dependent transcriptomes of Pyronema confluens: a window into fungal evolution.</title>
        <authorList>
            <person name="Traeger S."/>
            <person name="Altegoer F."/>
            <person name="Freitag M."/>
            <person name="Gabaldon T."/>
            <person name="Kempken F."/>
            <person name="Kumar A."/>
            <person name="Marcet-Houben M."/>
            <person name="Poggeler S."/>
            <person name="Stajich J.E."/>
            <person name="Nowrousian M."/>
        </authorList>
    </citation>
    <scope>NUCLEOTIDE SEQUENCE [LARGE SCALE GENOMIC DNA]</scope>
    <source>
        <strain evidence="5">CBS 100304</strain>
        <tissue evidence="4">Vegetative mycelium</tissue>
    </source>
</reference>
<feature type="region of interest" description="Disordered" evidence="2">
    <location>
        <begin position="1"/>
        <end position="90"/>
    </location>
</feature>
<dbReference type="OrthoDB" id="5321006at2759"/>
<feature type="compositionally biased region" description="Low complexity" evidence="2">
    <location>
        <begin position="68"/>
        <end position="77"/>
    </location>
</feature>
<dbReference type="Proteomes" id="UP000018144">
    <property type="component" value="Unassembled WGS sequence"/>
</dbReference>
<feature type="compositionally biased region" description="Pro residues" evidence="2">
    <location>
        <begin position="23"/>
        <end position="39"/>
    </location>
</feature>
<evidence type="ECO:0000256" key="1">
    <source>
        <dbReference type="SAM" id="Coils"/>
    </source>
</evidence>
<evidence type="ECO:0000256" key="2">
    <source>
        <dbReference type="SAM" id="MobiDB-lite"/>
    </source>
</evidence>
<dbReference type="InterPro" id="IPR046464">
    <property type="entry name" value="SWI-SNF_Ssr4_C"/>
</dbReference>
<feature type="domain" description="SWI/SNF and RSC complexes subunit Ssr4 C-terminal" evidence="3">
    <location>
        <begin position="80"/>
        <end position="276"/>
    </location>
</feature>
<gene>
    <name evidence="4" type="ORF">PCON_01278</name>
</gene>
<name>U4KTQ9_PYROM</name>
<evidence type="ECO:0000313" key="4">
    <source>
        <dbReference type="EMBL" id="CCX04258.1"/>
    </source>
</evidence>
<feature type="region of interest" description="Disordered" evidence="2">
    <location>
        <begin position="231"/>
        <end position="259"/>
    </location>
</feature>